<reference evidence="1 2" key="1">
    <citation type="submission" date="2019-08" db="EMBL/GenBank/DDBJ databases">
        <title>Bioinformatics analysis of the strain L3 and L5.</title>
        <authorList>
            <person name="Li X."/>
        </authorList>
    </citation>
    <scope>NUCLEOTIDE SEQUENCE [LARGE SCALE GENOMIC DNA]</scope>
    <source>
        <strain evidence="1 2">L3</strain>
    </source>
</reference>
<proteinExistence type="predicted"/>
<dbReference type="EMBL" id="VTPX01000001">
    <property type="protein sequence ID" value="KAA0020596.1"/>
    <property type="molecule type" value="Genomic_DNA"/>
</dbReference>
<protein>
    <submittedName>
        <fullName evidence="1">Uncharacterized protein</fullName>
    </submittedName>
</protein>
<gene>
    <name evidence="1" type="ORF">F0A16_02035</name>
</gene>
<evidence type="ECO:0000313" key="2">
    <source>
        <dbReference type="Proteomes" id="UP000466024"/>
    </source>
</evidence>
<sequence length="90" mass="10018">MLPIRLSASVAQVLAMKLSIRDIRRCQADRRAQMLTGKSPVDTLVPMTLRGCLGGSIFVPESRFWRHLGVVGMPVSLIGKSVRFGVRRIR</sequence>
<dbReference type="Proteomes" id="UP000466024">
    <property type="component" value="Unassembled WGS sequence"/>
</dbReference>
<accession>A0A640WIW9</accession>
<comment type="caution">
    <text evidence="1">The sequence shown here is derived from an EMBL/GenBank/DDBJ whole genome shotgun (WGS) entry which is preliminary data.</text>
</comment>
<dbReference type="AlphaFoldDB" id="A0A640WIW9"/>
<name>A0A640WIW9_9GAMM</name>
<organism evidence="1 2">
    <name type="scientific">Salinicola corii</name>
    <dbReference type="NCBI Taxonomy" id="2606937"/>
    <lineage>
        <taxon>Bacteria</taxon>
        <taxon>Pseudomonadati</taxon>
        <taxon>Pseudomonadota</taxon>
        <taxon>Gammaproteobacteria</taxon>
        <taxon>Oceanospirillales</taxon>
        <taxon>Halomonadaceae</taxon>
        <taxon>Salinicola</taxon>
    </lineage>
</organism>
<evidence type="ECO:0000313" key="1">
    <source>
        <dbReference type="EMBL" id="KAA0020596.1"/>
    </source>
</evidence>
<keyword evidence="2" id="KW-1185">Reference proteome</keyword>